<accession>A0A067MWA6</accession>
<evidence type="ECO:0000313" key="2">
    <source>
        <dbReference type="EMBL" id="KDQ15806.1"/>
    </source>
</evidence>
<evidence type="ECO:0000313" key="3">
    <source>
        <dbReference type="Proteomes" id="UP000027195"/>
    </source>
</evidence>
<dbReference type="EMBL" id="KL198030">
    <property type="protein sequence ID" value="KDQ15806.1"/>
    <property type="molecule type" value="Genomic_DNA"/>
</dbReference>
<dbReference type="HOGENOM" id="CLU_2277014_0_0_1"/>
<dbReference type="Proteomes" id="UP000027195">
    <property type="component" value="Unassembled WGS sequence"/>
</dbReference>
<feature type="signal peptide" evidence="1">
    <location>
        <begin position="1"/>
        <end position="17"/>
    </location>
</feature>
<protein>
    <recommendedName>
        <fullName evidence="4">Secreted protein</fullName>
    </recommendedName>
</protein>
<dbReference type="AlphaFoldDB" id="A0A067MWA6"/>
<keyword evidence="1" id="KW-0732">Signal</keyword>
<organism evidence="2 3">
    <name type="scientific">Botryobasidium botryosum (strain FD-172 SS1)</name>
    <dbReference type="NCBI Taxonomy" id="930990"/>
    <lineage>
        <taxon>Eukaryota</taxon>
        <taxon>Fungi</taxon>
        <taxon>Dikarya</taxon>
        <taxon>Basidiomycota</taxon>
        <taxon>Agaricomycotina</taxon>
        <taxon>Agaricomycetes</taxon>
        <taxon>Cantharellales</taxon>
        <taxon>Botryobasidiaceae</taxon>
        <taxon>Botryobasidium</taxon>
    </lineage>
</organism>
<gene>
    <name evidence="2" type="ORF">BOTBODRAFT_273067</name>
</gene>
<evidence type="ECO:0008006" key="4">
    <source>
        <dbReference type="Google" id="ProtNLM"/>
    </source>
</evidence>
<feature type="chain" id="PRO_5001645065" description="Secreted protein" evidence="1">
    <location>
        <begin position="18"/>
        <end position="102"/>
    </location>
</feature>
<keyword evidence="3" id="KW-1185">Reference proteome</keyword>
<sequence length="102" mass="11374">MQVLFAAVIFLTLDGLGRDISNLSLCPPRTLNVFNTLSFERSPPRTPGLGFAVKKCLWTSCGGVALAEIPTCWQRLLKRHYLANRGRTPAEPTQVSECDRRQ</sequence>
<name>A0A067MWA6_BOTB1</name>
<reference evidence="3" key="1">
    <citation type="journal article" date="2014" name="Proc. Natl. Acad. Sci. U.S.A.">
        <title>Extensive sampling of basidiomycete genomes demonstrates inadequacy of the white-rot/brown-rot paradigm for wood decay fungi.</title>
        <authorList>
            <person name="Riley R."/>
            <person name="Salamov A.A."/>
            <person name="Brown D.W."/>
            <person name="Nagy L.G."/>
            <person name="Floudas D."/>
            <person name="Held B.W."/>
            <person name="Levasseur A."/>
            <person name="Lombard V."/>
            <person name="Morin E."/>
            <person name="Otillar R."/>
            <person name="Lindquist E.A."/>
            <person name="Sun H."/>
            <person name="LaButti K.M."/>
            <person name="Schmutz J."/>
            <person name="Jabbour D."/>
            <person name="Luo H."/>
            <person name="Baker S.E."/>
            <person name="Pisabarro A.G."/>
            <person name="Walton J.D."/>
            <person name="Blanchette R.A."/>
            <person name="Henrissat B."/>
            <person name="Martin F."/>
            <person name="Cullen D."/>
            <person name="Hibbett D.S."/>
            <person name="Grigoriev I.V."/>
        </authorList>
    </citation>
    <scope>NUCLEOTIDE SEQUENCE [LARGE SCALE GENOMIC DNA]</scope>
    <source>
        <strain evidence="3">FD-172 SS1</strain>
    </source>
</reference>
<dbReference type="InParanoid" id="A0A067MWA6"/>
<evidence type="ECO:0000256" key="1">
    <source>
        <dbReference type="SAM" id="SignalP"/>
    </source>
</evidence>
<proteinExistence type="predicted"/>